<keyword evidence="2" id="KW-1185">Reference proteome</keyword>
<feature type="chain" id="PRO_5042141133" evidence="1">
    <location>
        <begin position="18"/>
        <end position="219"/>
    </location>
</feature>
<evidence type="ECO:0000313" key="3">
    <source>
        <dbReference type="WBParaSite" id="MBELARI_LOCUS7704"/>
    </source>
</evidence>
<proteinExistence type="predicted"/>
<keyword evidence="1" id="KW-0732">Signal</keyword>
<dbReference type="Proteomes" id="UP000887575">
    <property type="component" value="Unassembled WGS sequence"/>
</dbReference>
<evidence type="ECO:0000256" key="1">
    <source>
        <dbReference type="SAM" id="SignalP"/>
    </source>
</evidence>
<accession>A0AAF3FKQ1</accession>
<sequence>MFLRILLIATAISSGLAQNECTSVVYMSCQAMLNTALNISNTQPWLTPIFWRDDFELYFRKGFTGTRALCSAFEEFKACLDSSYTACTSADFFIQRGANVNDAYIFASAFNDLLYTCEDGFEIISSNEGCFRLTWVNFGSNLRAIRQAWESMTKILPEMACSYGKDFVDGFEETFGRNCGIGNQAAISWGCEYALAEIFTRSPQCSLACTLPSAESIEK</sequence>
<dbReference type="WBParaSite" id="MBELARI_LOCUS7704">
    <property type="protein sequence ID" value="MBELARI_LOCUS7704"/>
    <property type="gene ID" value="MBELARI_LOCUS7704"/>
</dbReference>
<evidence type="ECO:0000313" key="2">
    <source>
        <dbReference type="Proteomes" id="UP000887575"/>
    </source>
</evidence>
<organism evidence="2 3">
    <name type="scientific">Mesorhabditis belari</name>
    <dbReference type="NCBI Taxonomy" id="2138241"/>
    <lineage>
        <taxon>Eukaryota</taxon>
        <taxon>Metazoa</taxon>
        <taxon>Ecdysozoa</taxon>
        <taxon>Nematoda</taxon>
        <taxon>Chromadorea</taxon>
        <taxon>Rhabditida</taxon>
        <taxon>Rhabditina</taxon>
        <taxon>Rhabditomorpha</taxon>
        <taxon>Rhabditoidea</taxon>
        <taxon>Rhabditidae</taxon>
        <taxon>Mesorhabditinae</taxon>
        <taxon>Mesorhabditis</taxon>
    </lineage>
</organism>
<name>A0AAF3FKQ1_9BILA</name>
<dbReference type="PANTHER" id="PTHR34311">
    <property type="entry name" value="PROTEIN CBG21698-RELATED"/>
    <property type="match status" value="1"/>
</dbReference>
<protein>
    <submittedName>
        <fullName evidence="3">Uncharacterized protein</fullName>
    </submittedName>
</protein>
<dbReference type="PANTHER" id="PTHR34311:SF10">
    <property type="entry name" value="NEMATODE SPECIFIC PEPTIDE FAMILY-RELATED"/>
    <property type="match status" value="1"/>
</dbReference>
<reference evidence="3" key="1">
    <citation type="submission" date="2024-02" db="UniProtKB">
        <authorList>
            <consortium name="WormBaseParasite"/>
        </authorList>
    </citation>
    <scope>IDENTIFICATION</scope>
</reference>
<feature type="signal peptide" evidence="1">
    <location>
        <begin position="1"/>
        <end position="17"/>
    </location>
</feature>
<dbReference type="AlphaFoldDB" id="A0AAF3FKQ1"/>